<organism evidence="1 2">
    <name type="scientific">Moorena producens 3L</name>
    <dbReference type="NCBI Taxonomy" id="489825"/>
    <lineage>
        <taxon>Bacteria</taxon>
        <taxon>Bacillati</taxon>
        <taxon>Cyanobacteriota</taxon>
        <taxon>Cyanophyceae</taxon>
        <taxon>Coleofasciculales</taxon>
        <taxon>Coleofasciculaceae</taxon>
        <taxon>Moorena</taxon>
    </lineage>
</organism>
<protein>
    <submittedName>
        <fullName evidence="1">Uncharacterized protein</fullName>
    </submittedName>
</protein>
<reference evidence="2" key="1">
    <citation type="journal article" date="2011" name="Proc. Natl. Acad. Sci. U.S.A.">
        <title>Genomic insights into the physiology and ecology of the marine filamentous cyanobacterium Lyngbya majuscula.</title>
        <authorList>
            <person name="Jones A.C."/>
            <person name="Monroe E.A."/>
            <person name="Podell S."/>
            <person name="Hess W.R."/>
            <person name="Klages S."/>
            <person name="Esquenazi E."/>
            <person name="Niessen S."/>
            <person name="Hoover H."/>
            <person name="Rothmann M."/>
            <person name="Lasken R.S."/>
            <person name="Yates J.R.III."/>
            <person name="Reinhardt R."/>
            <person name="Kube M."/>
            <person name="Burkart M.D."/>
            <person name="Allen E.E."/>
            <person name="Dorrestein P.C."/>
            <person name="Gerwick W.H."/>
            <person name="Gerwick L."/>
        </authorList>
    </citation>
    <scope>NUCLEOTIDE SEQUENCE [LARGE SCALE GENOMIC DNA]</scope>
    <source>
        <strain evidence="2">3L</strain>
    </source>
</reference>
<dbReference type="AlphaFoldDB" id="F4Y3Y4"/>
<dbReference type="eggNOG" id="COG4715">
    <property type="taxonomic scope" value="Bacteria"/>
</dbReference>
<keyword evidence="2" id="KW-1185">Reference proteome</keyword>
<accession>F4Y3Y4</accession>
<dbReference type="HOGENOM" id="CLU_2538862_0_0_3"/>
<name>F4Y3Y4_9CYAN</name>
<sequence>MDAAIEINPDWVIRNACRRAESIMDAGKAKYYYEAVEWLKKARDAYLASGREQEWSDYRTKLITVHGRKRKLMGLIKSYLLLG</sequence>
<dbReference type="EMBL" id="GL890974">
    <property type="protein sequence ID" value="EGJ28480.1"/>
    <property type="molecule type" value="Genomic_DNA"/>
</dbReference>
<evidence type="ECO:0000313" key="2">
    <source>
        <dbReference type="Proteomes" id="UP000003959"/>
    </source>
</evidence>
<evidence type="ECO:0000313" key="1">
    <source>
        <dbReference type="EMBL" id="EGJ28480.1"/>
    </source>
</evidence>
<dbReference type="Proteomes" id="UP000003959">
    <property type="component" value="Unassembled WGS sequence"/>
</dbReference>
<dbReference type="RefSeq" id="WP_008191693.1">
    <property type="nucleotide sequence ID" value="NZ_GL890974.1"/>
</dbReference>
<proteinExistence type="predicted"/>
<gene>
    <name evidence="1" type="ORF">LYNGBM3L_74090</name>
</gene>
<dbReference type="OrthoDB" id="438008at2"/>